<evidence type="ECO:0000256" key="4">
    <source>
        <dbReference type="ARBA" id="ARBA00022496"/>
    </source>
</evidence>
<comment type="subcellular location">
    <subcellularLocation>
        <location evidence="1 11">Cell outer membrane</location>
        <topology evidence="1 11">Multi-pass membrane protein</topology>
    </subcellularLocation>
</comment>
<accession>A0A9X2HGN0</accession>
<evidence type="ECO:0000256" key="5">
    <source>
        <dbReference type="ARBA" id="ARBA00022692"/>
    </source>
</evidence>
<dbReference type="InterPro" id="IPR039426">
    <property type="entry name" value="TonB-dep_rcpt-like"/>
</dbReference>
<protein>
    <submittedName>
        <fullName evidence="16">TonB-dependent receptor</fullName>
    </submittedName>
</protein>
<dbReference type="SUPFAM" id="SSF56935">
    <property type="entry name" value="Porins"/>
    <property type="match status" value="1"/>
</dbReference>
<dbReference type="AlphaFoldDB" id="A0A9X2HGN0"/>
<evidence type="ECO:0000313" key="16">
    <source>
        <dbReference type="EMBL" id="MCP3728819.1"/>
    </source>
</evidence>
<dbReference type="PANTHER" id="PTHR32552:SF81">
    <property type="entry name" value="TONB-DEPENDENT OUTER MEMBRANE RECEPTOR"/>
    <property type="match status" value="1"/>
</dbReference>
<keyword evidence="7" id="KW-0406">Ion transport</keyword>
<keyword evidence="4" id="KW-0410">Iron transport</keyword>
<evidence type="ECO:0000256" key="10">
    <source>
        <dbReference type="ARBA" id="ARBA00023237"/>
    </source>
</evidence>
<keyword evidence="10 11" id="KW-0998">Cell outer membrane</keyword>
<keyword evidence="9 11" id="KW-0472">Membrane</keyword>
<organism evidence="16 17">
    <name type="scientific">Sphingomonas tagetis</name>
    <dbReference type="NCBI Taxonomy" id="2949092"/>
    <lineage>
        <taxon>Bacteria</taxon>
        <taxon>Pseudomonadati</taxon>
        <taxon>Pseudomonadota</taxon>
        <taxon>Alphaproteobacteria</taxon>
        <taxon>Sphingomonadales</taxon>
        <taxon>Sphingomonadaceae</taxon>
        <taxon>Sphingomonas</taxon>
    </lineage>
</organism>
<keyword evidence="8 12" id="KW-0798">TonB box</keyword>
<evidence type="ECO:0000256" key="12">
    <source>
        <dbReference type="RuleBase" id="RU003357"/>
    </source>
</evidence>
<evidence type="ECO:0000256" key="13">
    <source>
        <dbReference type="SAM" id="SignalP"/>
    </source>
</evidence>
<sequence length="762" mass="80447">MMRTIHRLTLTTALALSLPHVAQAQDAPATTEAVVGENEIIVTATKRSERLQDVPASVSVVQATDLSKEGVVRFSDYASRIPGLSLTSGRTGNAQVTLRGITTGAAQPGSTTGYYVDEAPVGSVNAYTGGNAITPDLDPADLGQIEVLKGPQGTLYGAGAVGGLLKFTTATPSLDEFQGRMSAGITAVAKGEVGYSARGMVNIPLSPGGLALRVAGFYRRDPGYVDNVNPRIGEKDANTAYVRGGRVALTGQLGPDVRMQISAIAQDTTSDAANGVDVDAVTLRPINGDLTNNRFVPERGYVRLRLYNATFNADLGKIDLVSSTTYQRIYFREIGDATRSFAAILTGNAPVLAVFAGIAVPPNLGMRVNTIKHTERWSQEVRASATDLGGFLDLQGGVYWTHESSTNRIPNIDYFSTATGAPITTLPPFAVASIDSTYEEYSFFGNARIHLGDRFDVLGGIRVAHDNQNYVQDYRGLLISLSTGAIVAGATTATLAAKGKEEATITTWMVSPRFRVSDNLMIYGRAATGYRPGGPNPAPPTGNIPLTFQPDKLTQYEVGIKASTPDRIFSAEGALFYTDWNNVQIQTSGGGFNYLVNGGSARSQGAELTLRAAPASGFNLTGNIAYTDAKLTANAPAAGGLNGDRLPYVPRWTGSLSANYTAELGGSAKLNLGATANYVGDRKSDYTNRFPKKLESYATFDLRAGIESGSWSVSAFVKNLTDKRAIVVAGPLSGTPSNTAGALYSAAVIQPRVIGAEAAIRF</sequence>
<evidence type="ECO:0000256" key="6">
    <source>
        <dbReference type="ARBA" id="ARBA00023004"/>
    </source>
</evidence>
<dbReference type="GO" id="GO:0009279">
    <property type="term" value="C:cell outer membrane"/>
    <property type="evidence" value="ECO:0007669"/>
    <property type="project" value="UniProtKB-SubCell"/>
</dbReference>
<dbReference type="Proteomes" id="UP001139451">
    <property type="component" value="Unassembled WGS sequence"/>
</dbReference>
<keyword evidence="13" id="KW-0732">Signal</keyword>
<dbReference type="Pfam" id="PF00593">
    <property type="entry name" value="TonB_dep_Rec_b-barrel"/>
    <property type="match status" value="1"/>
</dbReference>
<dbReference type="CDD" id="cd01347">
    <property type="entry name" value="ligand_gated_channel"/>
    <property type="match status" value="1"/>
</dbReference>
<dbReference type="InterPro" id="IPR000531">
    <property type="entry name" value="Beta-barrel_TonB"/>
</dbReference>
<dbReference type="Gene3D" id="2.40.170.20">
    <property type="entry name" value="TonB-dependent receptor, beta-barrel domain"/>
    <property type="match status" value="1"/>
</dbReference>
<evidence type="ECO:0000256" key="9">
    <source>
        <dbReference type="ARBA" id="ARBA00023136"/>
    </source>
</evidence>
<evidence type="ECO:0000313" key="17">
    <source>
        <dbReference type="Proteomes" id="UP001139451"/>
    </source>
</evidence>
<feature type="chain" id="PRO_5040732684" evidence="13">
    <location>
        <begin position="25"/>
        <end position="762"/>
    </location>
</feature>
<dbReference type="GO" id="GO:0006826">
    <property type="term" value="P:iron ion transport"/>
    <property type="evidence" value="ECO:0007669"/>
    <property type="project" value="UniProtKB-KW"/>
</dbReference>
<feature type="signal peptide" evidence="13">
    <location>
        <begin position="1"/>
        <end position="24"/>
    </location>
</feature>
<feature type="domain" description="TonB-dependent receptor plug" evidence="15">
    <location>
        <begin position="51"/>
        <end position="163"/>
    </location>
</feature>
<reference evidence="16" key="1">
    <citation type="submission" date="2022-05" db="EMBL/GenBank/DDBJ databases">
        <title>Sphingomonas sp. strain MG17 Genome sequencing and assembly.</title>
        <authorList>
            <person name="Kim I."/>
        </authorList>
    </citation>
    <scope>NUCLEOTIDE SEQUENCE</scope>
    <source>
        <strain evidence="16">MG17</strain>
    </source>
</reference>
<keyword evidence="3 11" id="KW-1134">Transmembrane beta strand</keyword>
<evidence type="ECO:0000256" key="8">
    <source>
        <dbReference type="ARBA" id="ARBA00023077"/>
    </source>
</evidence>
<keyword evidence="17" id="KW-1185">Reference proteome</keyword>
<evidence type="ECO:0000256" key="3">
    <source>
        <dbReference type="ARBA" id="ARBA00022452"/>
    </source>
</evidence>
<dbReference type="InterPro" id="IPR012910">
    <property type="entry name" value="Plug_dom"/>
</dbReference>
<keyword evidence="16" id="KW-0675">Receptor</keyword>
<keyword evidence="5 11" id="KW-0812">Transmembrane</keyword>
<evidence type="ECO:0000259" key="14">
    <source>
        <dbReference type="Pfam" id="PF00593"/>
    </source>
</evidence>
<dbReference type="InterPro" id="IPR036942">
    <property type="entry name" value="Beta-barrel_TonB_sf"/>
</dbReference>
<comment type="similarity">
    <text evidence="11 12">Belongs to the TonB-dependent receptor family.</text>
</comment>
<keyword evidence="6" id="KW-0408">Iron</keyword>
<evidence type="ECO:0000256" key="1">
    <source>
        <dbReference type="ARBA" id="ARBA00004571"/>
    </source>
</evidence>
<keyword evidence="2 11" id="KW-0813">Transport</keyword>
<proteinExistence type="inferred from homology"/>
<evidence type="ECO:0000259" key="15">
    <source>
        <dbReference type="Pfam" id="PF07715"/>
    </source>
</evidence>
<dbReference type="PROSITE" id="PS52016">
    <property type="entry name" value="TONB_DEPENDENT_REC_3"/>
    <property type="match status" value="1"/>
</dbReference>
<dbReference type="EMBL" id="JAMLDX010000001">
    <property type="protein sequence ID" value="MCP3728819.1"/>
    <property type="molecule type" value="Genomic_DNA"/>
</dbReference>
<evidence type="ECO:0000256" key="11">
    <source>
        <dbReference type="PROSITE-ProRule" id="PRU01360"/>
    </source>
</evidence>
<comment type="caution">
    <text evidence="16">The sequence shown here is derived from an EMBL/GenBank/DDBJ whole genome shotgun (WGS) entry which is preliminary data.</text>
</comment>
<feature type="domain" description="TonB-dependent receptor-like beta-barrel" evidence="14">
    <location>
        <begin position="267"/>
        <end position="720"/>
    </location>
</feature>
<dbReference type="Pfam" id="PF07715">
    <property type="entry name" value="Plug"/>
    <property type="match status" value="1"/>
</dbReference>
<name>A0A9X2HGN0_9SPHN</name>
<evidence type="ECO:0000256" key="7">
    <source>
        <dbReference type="ARBA" id="ARBA00023065"/>
    </source>
</evidence>
<dbReference type="PANTHER" id="PTHR32552">
    <property type="entry name" value="FERRICHROME IRON RECEPTOR-RELATED"/>
    <property type="match status" value="1"/>
</dbReference>
<evidence type="ECO:0000256" key="2">
    <source>
        <dbReference type="ARBA" id="ARBA00022448"/>
    </source>
</evidence>
<gene>
    <name evidence="16" type="ORF">M9978_00100</name>
</gene>